<name>A0AA41QY04_9MICO</name>
<accession>A0AA41QY04</accession>
<dbReference type="Proteomes" id="UP001165341">
    <property type="component" value="Unassembled WGS sequence"/>
</dbReference>
<gene>
    <name evidence="1" type="ORF">MQH31_17225</name>
</gene>
<organism evidence="1 2">
    <name type="scientific">Cryobacterium zhongshanensis</name>
    <dbReference type="NCBI Taxonomy" id="2928153"/>
    <lineage>
        <taxon>Bacteria</taxon>
        <taxon>Bacillati</taxon>
        <taxon>Actinomycetota</taxon>
        <taxon>Actinomycetes</taxon>
        <taxon>Micrococcales</taxon>
        <taxon>Microbacteriaceae</taxon>
        <taxon>Cryobacterium</taxon>
    </lineage>
</organism>
<proteinExistence type="predicted"/>
<dbReference type="EMBL" id="JALGAR010000006">
    <property type="protein sequence ID" value="MCI4659547.1"/>
    <property type="molecule type" value="Genomic_DNA"/>
</dbReference>
<sequence length="75" mass="8762">MKAKYARLIRIGINARCVPYTSFGTPDEPQKYGTGIDSRRLLEFMRSRDIARSALTERAYWRTAPWVSRRLGARR</sequence>
<reference evidence="1" key="1">
    <citation type="submission" date="2022-03" db="EMBL/GenBank/DDBJ databases">
        <title>Cryobacterium sp. nov. strain ZS14-85, isolated from Antarctic soil.</title>
        <authorList>
            <person name="Li J."/>
            <person name="Niu G."/>
        </authorList>
    </citation>
    <scope>NUCLEOTIDE SEQUENCE</scope>
    <source>
        <strain evidence="1">ZS14-85</strain>
    </source>
</reference>
<dbReference type="RefSeq" id="WP_243013039.1">
    <property type="nucleotide sequence ID" value="NZ_JALGAR010000006.1"/>
</dbReference>
<evidence type="ECO:0000313" key="2">
    <source>
        <dbReference type="Proteomes" id="UP001165341"/>
    </source>
</evidence>
<evidence type="ECO:0000313" key="1">
    <source>
        <dbReference type="EMBL" id="MCI4659547.1"/>
    </source>
</evidence>
<comment type="caution">
    <text evidence="1">The sequence shown here is derived from an EMBL/GenBank/DDBJ whole genome shotgun (WGS) entry which is preliminary data.</text>
</comment>
<protein>
    <submittedName>
        <fullName evidence="1">Uncharacterized protein</fullName>
    </submittedName>
</protein>
<dbReference type="AlphaFoldDB" id="A0AA41QY04"/>
<keyword evidence="2" id="KW-1185">Reference proteome</keyword>